<feature type="transmembrane region" description="Helical" evidence="1">
    <location>
        <begin position="6"/>
        <end position="27"/>
    </location>
</feature>
<name>A0ABY8CJF4_9ARCH</name>
<proteinExistence type="predicted"/>
<dbReference type="Proteomes" id="UP001218034">
    <property type="component" value="Chromosome"/>
</dbReference>
<keyword evidence="1" id="KW-1133">Transmembrane helix</keyword>
<sequence>MISRDFVIALALGIIIVLAVIGVLTVTERRADSQVGKQTDSLSEDAECIFEEQGLENAAECTDYTENRLRTHAT</sequence>
<dbReference type="EMBL" id="CP104395">
    <property type="protein sequence ID" value="WEL20003.1"/>
    <property type="molecule type" value="Genomic_DNA"/>
</dbReference>
<evidence type="ECO:0000313" key="3">
    <source>
        <dbReference type="Proteomes" id="UP001218034"/>
    </source>
</evidence>
<protein>
    <submittedName>
        <fullName evidence="2">Uncharacterized protein</fullName>
    </submittedName>
</protein>
<keyword evidence="1" id="KW-0472">Membrane</keyword>
<keyword evidence="1" id="KW-0812">Transmembrane</keyword>
<evidence type="ECO:0000313" key="2">
    <source>
        <dbReference type="EMBL" id="WEL20003.1"/>
    </source>
</evidence>
<gene>
    <name evidence="2" type="ORF">SVXNc_1011</name>
</gene>
<accession>A0ABY8CJF4</accession>
<evidence type="ECO:0000256" key="1">
    <source>
        <dbReference type="SAM" id="Phobius"/>
    </source>
</evidence>
<keyword evidence="3" id="KW-1185">Reference proteome</keyword>
<reference evidence="2 3" key="1">
    <citation type="submission" date="2022-09" db="EMBL/GenBank/DDBJ databases">
        <title>Xylan utilization by haloarchaea-nanohaloarchaea associations.</title>
        <authorList>
            <person name="Yakimov M."/>
        </authorList>
    </citation>
    <scope>NUCLEOTIDE SEQUENCE [LARGE SCALE GENOMIC DNA]</scope>
    <source>
        <strain evidence="2 3">SVXNc</strain>
    </source>
</reference>
<dbReference type="RefSeq" id="WP_347721832.1">
    <property type="nucleotide sequence ID" value="NZ_CP104395.1"/>
</dbReference>
<organism evidence="2 3">
    <name type="scientific">Candidatus Nanohalococcus occultus</name>
    <dbReference type="NCBI Taxonomy" id="2978047"/>
    <lineage>
        <taxon>Archaea</taxon>
        <taxon>Candidatus Nanohalarchaeota</taxon>
        <taxon>Candidatus Nanohalarchaeota incertae sedis</taxon>
        <taxon>Candidatus Nanohalococcus</taxon>
    </lineage>
</organism>
<dbReference type="GeneID" id="90590449"/>